<dbReference type="KEGG" id="cma:Cmaq_0789"/>
<name>A8MCW8_CALMQ</name>
<dbReference type="RefSeq" id="WP_012185843.1">
    <property type="nucleotide sequence ID" value="NC_009954.1"/>
</dbReference>
<dbReference type="InterPro" id="IPR036390">
    <property type="entry name" value="WH_DNA-bd_sf"/>
</dbReference>
<protein>
    <recommendedName>
        <fullName evidence="3">TrmB family transcriptional regulator</fullName>
    </recommendedName>
</protein>
<keyword evidence="2" id="KW-1185">Reference proteome</keyword>
<evidence type="ECO:0008006" key="3">
    <source>
        <dbReference type="Google" id="ProtNLM"/>
    </source>
</evidence>
<sequence>MSDGIKKKILDYLTQNKGKELTVEDVAKAIGEQRLNVVKAQLTRLAKEGRVQKVAEGKYKVP</sequence>
<dbReference type="InterPro" id="IPR036388">
    <property type="entry name" value="WH-like_DNA-bd_sf"/>
</dbReference>
<gene>
    <name evidence="1" type="ordered locus">Cmaq_0789</name>
</gene>
<dbReference type="eggNOG" id="arCOG05679">
    <property type="taxonomic scope" value="Archaea"/>
</dbReference>
<evidence type="ECO:0000313" key="1">
    <source>
        <dbReference type="EMBL" id="ABW01624.1"/>
    </source>
</evidence>
<dbReference type="EMBL" id="CP000852">
    <property type="protein sequence ID" value="ABW01624.1"/>
    <property type="molecule type" value="Genomic_DNA"/>
</dbReference>
<reference evidence="1" key="1">
    <citation type="submission" date="2007-10" db="EMBL/GenBank/DDBJ databases">
        <title>Complete sequence of Caldivirga maquilingensis IC-167.</title>
        <authorList>
            <consortium name="US DOE Joint Genome Institute"/>
            <person name="Copeland A."/>
            <person name="Lucas S."/>
            <person name="Lapidus A."/>
            <person name="Barry K."/>
            <person name="Glavina del Rio T."/>
            <person name="Dalin E."/>
            <person name="Tice H."/>
            <person name="Pitluck S."/>
            <person name="Saunders E."/>
            <person name="Brettin T."/>
            <person name="Bruce D."/>
            <person name="Detter J.C."/>
            <person name="Han C."/>
            <person name="Schmutz J."/>
            <person name="Larimer F."/>
            <person name="Land M."/>
            <person name="Hauser L."/>
            <person name="Kyrpides N."/>
            <person name="Ivanova N."/>
            <person name="Biddle J.F."/>
            <person name="Zhang Z."/>
            <person name="Fitz-Gibbon S.T."/>
            <person name="Lowe T.M."/>
            <person name="Saltikov C."/>
            <person name="House C.H."/>
            <person name="Richardson P."/>
        </authorList>
    </citation>
    <scope>NUCLEOTIDE SEQUENCE [LARGE SCALE GENOMIC DNA]</scope>
    <source>
        <strain evidence="1">IC-167</strain>
    </source>
</reference>
<organism evidence="1 2">
    <name type="scientific">Caldivirga maquilingensis (strain ATCC 700844 / DSM 13496 / JCM 10307 / IC-167)</name>
    <dbReference type="NCBI Taxonomy" id="397948"/>
    <lineage>
        <taxon>Archaea</taxon>
        <taxon>Thermoproteota</taxon>
        <taxon>Thermoprotei</taxon>
        <taxon>Thermoproteales</taxon>
        <taxon>Thermoproteaceae</taxon>
        <taxon>Caldivirga</taxon>
    </lineage>
</organism>
<evidence type="ECO:0000313" key="2">
    <source>
        <dbReference type="Proteomes" id="UP000001137"/>
    </source>
</evidence>
<dbReference type="Gene3D" id="1.10.10.10">
    <property type="entry name" value="Winged helix-like DNA-binding domain superfamily/Winged helix DNA-binding domain"/>
    <property type="match status" value="1"/>
</dbReference>
<dbReference type="SUPFAM" id="SSF46785">
    <property type="entry name" value="Winged helix' DNA-binding domain"/>
    <property type="match status" value="1"/>
</dbReference>
<dbReference type="GeneID" id="5709941"/>
<accession>A8MCW8</accession>
<dbReference type="OrthoDB" id="24075at2157"/>
<proteinExistence type="predicted"/>
<dbReference type="HOGENOM" id="CLU_2893385_0_0_2"/>
<dbReference type="Proteomes" id="UP000001137">
    <property type="component" value="Chromosome"/>
</dbReference>
<dbReference type="AlphaFoldDB" id="A8MCW8"/>